<feature type="site" description="Influences the redox potential of the prosthetic heme and FAD groups" evidence="15">
    <location>
        <position position="91"/>
    </location>
</feature>
<evidence type="ECO:0000256" key="1">
    <source>
        <dbReference type="ARBA" id="ARBA00006401"/>
    </source>
</evidence>
<dbReference type="Proteomes" id="UP001596494">
    <property type="component" value="Unassembled WGS sequence"/>
</dbReference>
<dbReference type="PANTHER" id="PTHR43396">
    <property type="entry name" value="FLAVOHEMOPROTEIN"/>
    <property type="match status" value="1"/>
</dbReference>
<dbReference type="Pfam" id="PF00970">
    <property type="entry name" value="FAD_binding_6"/>
    <property type="match status" value="1"/>
</dbReference>
<evidence type="ECO:0000313" key="19">
    <source>
        <dbReference type="Proteomes" id="UP001596494"/>
    </source>
</evidence>
<evidence type="ECO:0000256" key="15">
    <source>
        <dbReference type="HAMAP-Rule" id="MF_01252"/>
    </source>
</evidence>
<evidence type="ECO:0000256" key="3">
    <source>
        <dbReference type="ARBA" id="ARBA00022448"/>
    </source>
</evidence>
<feature type="active site" description="Charge relay system" evidence="15">
    <location>
        <position position="144"/>
    </location>
</feature>
<feature type="active site" description="Charge relay system" evidence="15">
    <location>
        <position position="102"/>
    </location>
</feature>
<dbReference type="InterPro" id="IPR017927">
    <property type="entry name" value="FAD-bd_FR_type"/>
</dbReference>
<keyword evidence="5 15" id="KW-0561">Oxygen transport</keyword>
<accession>A0ABW2JZX2</accession>
<evidence type="ECO:0000256" key="6">
    <source>
        <dbReference type="ARBA" id="ARBA00022630"/>
    </source>
</evidence>
<keyword evidence="6 15" id="KW-0285">Flavoprotein</keyword>
<keyword evidence="10 15" id="KW-0560">Oxidoreductase</keyword>
<evidence type="ECO:0000259" key="16">
    <source>
        <dbReference type="PROSITE" id="PS01033"/>
    </source>
</evidence>
<comment type="domain">
    <text evidence="15">Consists of two distinct domains; an N-terminal heme-containing oxygen-binding domain and a C-terminal reductase domain with binding sites for FAD and NAD(P)H.</text>
</comment>
<feature type="binding site" evidence="15">
    <location>
        <begin position="213"/>
        <end position="216"/>
    </location>
    <ligand>
        <name>FAD</name>
        <dbReference type="ChEBI" id="CHEBI:57692"/>
    </ligand>
</feature>
<dbReference type="RefSeq" id="WP_289215648.1">
    <property type="nucleotide sequence ID" value="NZ_JAPVRC010000003.1"/>
</dbReference>
<dbReference type="SUPFAM" id="SSF63380">
    <property type="entry name" value="Riboflavin synthase domain-like"/>
    <property type="match status" value="1"/>
</dbReference>
<comment type="cofactor">
    <cofactor evidence="15">
        <name>FAD</name>
        <dbReference type="ChEBI" id="CHEBI:57692"/>
    </cofactor>
    <text evidence="15">Binds 1 FAD per subunit.</text>
</comment>
<comment type="caution">
    <text evidence="18">The sequence shown here is derived from an EMBL/GenBank/DDBJ whole genome shotgun (WGS) entry which is preliminary data.</text>
</comment>
<keyword evidence="15" id="KW-0216">Detoxification</keyword>
<keyword evidence="9 15" id="KW-0521">NADP</keyword>
<feature type="region of interest" description="Reductase" evidence="15">
    <location>
        <begin position="156"/>
        <end position="408"/>
    </location>
</feature>
<dbReference type="Pfam" id="PF00175">
    <property type="entry name" value="NAD_binding_1"/>
    <property type="match status" value="1"/>
</dbReference>
<dbReference type="InterPro" id="IPR001709">
    <property type="entry name" value="Flavoprot_Pyr_Nucl_cyt_Rdtase"/>
</dbReference>
<dbReference type="Pfam" id="PF00042">
    <property type="entry name" value="Globin"/>
    <property type="match status" value="1"/>
</dbReference>
<comment type="similarity">
    <text evidence="2 15">Belongs to the globin family. Two-domain flavohemoproteins subfamily.</text>
</comment>
<evidence type="ECO:0000256" key="14">
    <source>
        <dbReference type="ARBA" id="ARBA00049433"/>
    </source>
</evidence>
<feature type="binding site" evidence="15">
    <location>
        <begin position="283"/>
        <end position="288"/>
    </location>
    <ligand>
        <name>NADP(+)</name>
        <dbReference type="ChEBI" id="CHEBI:58349"/>
    </ligand>
</feature>
<dbReference type="Gene3D" id="2.40.30.10">
    <property type="entry name" value="Translation factors"/>
    <property type="match status" value="1"/>
</dbReference>
<sequence>MSTKSPYELSEKTITTVKSTVPVLAEHGEAITTHFYKRMFADHPELKNIFNMTNQKAGRQPRALANAVYAAAQHIDDLSAILPTVNQIAEKHRSLQVKPEHYPIVGKYLLIAIKEVLGDAATDDIMQAWEEAYGAIAHAFIQVEEKKYEQAVAQDGGWSGYRNFKIAKKVKESAVITSFYLEPEDGKKITSYHPGQYITVQINMPHSEYTHLRQYSLSDAPGKGYYRISVKREEGGPERPDGVVSSYLHDQLEEGAVLPITAPAGDFYLNEENHEPLVLISGGVGLTPMMSMLNRMVHQNHDRDVYFVHAAHNQEVHAFKEEVADFVKESPSVQAKVVYSTPGAEDSAYDREGRIDLPWLKSVVPYDAEFYFCGPEGFMREVHSSLKEWGVPDEQIHYEFFGPELSLQ</sequence>
<feature type="site" description="Influences the redox potential of the prosthetic heme and FAD groups" evidence="15">
    <location>
        <position position="399"/>
    </location>
</feature>
<dbReference type="PRINTS" id="PR00371">
    <property type="entry name" value="FPNCR"/>
</dbReference>
<dbReference type="InterPro" id="IPR001433">
    <property type="entry name" value="OxRdtase_FAD/NAD-bd"/>
</dbReference>
<comment type="catalytic activity">
    <reaction evidence="14 15">
        <text>2 nitric oxide + NADPH + 2 O2 = 2 nitrate + NADP(+) + H(+)</text>
        <dbReference type="Rhea" id="RHEA:19465"/>
        <dbReference type="ChEBI" id="CHEBI:15378"/>
        <dbReference type="ChEBI" id="CHEBI:15379"/>
        <dbReference type="ChEBI" id="CHEBI:16480"/>
        <dbReference type="ChEBI" id="CHEBI:17632"/>
        <dbReference type="ChEBI" id="CHEBI:57783"/>
        <dbReference type="ChEBI" id="CHEBI:58349"/>
        <dbReference type="EC" id="1.14.12.17"/>
    </reaction>
</comment>
<dbReference type="InterPro" id="IPR009050">
    <property type="entry name" value="Globin-like_sf"/>
</dbReference>
<organism evidence="18 19">
    <name type="scientific">Halobacillus campisalis</name>
    <dbReference type="NCBI Taxonomy" id="435909"/>
    <lineage>
        <taxon>Bacteria</taxon>
        <taxon>Bacillati</taxon>
        <taxon>Bacillota</taxon>
        <taxon>Bacilli</taxon>
        <taxon>Bacillales</taxon>
        <taxon>Bacillaceae</taxon>
        <taxon>Halobacillus</taxon>
    </lineage>
</organism>
<dbReference type="InterPro" id="IPR039261">
    <property type="entry name" value="FNR_nucleotide-bd"/>
</dbReference>
<dbReference type="InterPro" id="IPR023950">
    <property type="entry name" value="Hmp"/>
</dbReference>
<keyword evidence="4 15" id="KW-0349">Heme</keyword>
<dbReference type="PROSITE" id="PS51384">
    <property type="entry name" value="FAD_FR"/>
    <property type="match status" value="1"/>
</dbReference>
<dbReference type="Gene3D" id="3.40.50.80">
    <property type="entry name" value="Nucleotide-binding domain of ferredoxin-NADP reductase (FNR) module"/>
    <property type="match status" value="1"/>
</dbReference>
<feature type="domain" description="Globin" evidence="16">
    <location>
        <begin position="8"/>
        <end position="145"/>
    </location>
</feature>
<evidence type="ECO:0000256" key="10">
    <source>
        <dbReference type="ARBA" id="ARBA00023002"/>
    </source>
</evidence>
<evidence type="ECO:0000256" key="8">
    <source>
        <dbReference type="ARBA" id="ARBA00022827"/>
    </source>
</evidence>
<feature type="domain" description="FAD-binding FR-type" evidence="17">
    <location>
        <begin position="159"/>
        <end position="270"/>
    </location>
</feature>
<comment type="cofactor">
    <cofactor evidence="15">
        <name>heme b</name>
        <dbReference type="ChEBI" id="CHEBI:60344"/>
    </cofactor>
    <text evidence="15">Binds 1 heme b (iron(II)-protoporphyrin IX) group per subunit.</text>
</comment>
<comment type="catalytic activity">
    <reaction evidence="13 15">
        <text>2 nitric oxide + NADH + 2 O2 = 2 nitrate + NAD(+) + H(+)</text>
        <dbReference type="Rhea" id="RHEA:19469"/>
        <dbReference type="ChEBI" id="CHEBI:15378"/>
        <dbReference type="ChEBI" id="CHEBI:15379"/>
        <dbReference type="ChEBI" id="CHEBI:16480"/>
        <dbReference type="ChEBI" id="CHEBI:17632"/>
        <dbReference type="ChEBI" id="CHEBI:57540"/>
        <dbReference type="ChEBI" id="CHEBI:57945"/>
        <dbReference type="EC" id="1.14.12.17"/>
    </reaction>
</comment>
<dbReference type="CDD" id="cd06184">
    <property type="entry name" value="flavohem_like_fad_nad_binding"/>
    <property type="match status" value="1"/>
</dbReference>
<evidence type="ECO:0000256" key="9">
    <source>
        <dbReference type="ARBA" id="ARBA00022857"/>
    </source>
</evidence>
<dbReference type="InterPro" id="IPR000971">
    <property type="entry name" value="Globin"/>
</dbReference>
<evidence type="ECO:0000313" key="18">
    <source>
        <dbReference type="EMBL" id="MFC7319879.1"/>
    </source>
</evidence>
<keyword evidence="7 15" id="KW-0479">Metal-binding</keyword>
<evidence type="ECO:0000256" key="12">
    <source>
        <dbReference type="ARBA" id="ARBA00023027"/>
    </source>
</evidence>
<keyword evidence="19" id="KW-1185">Reference proteome</keyword>
<feature type="binding site" evidence="15">
    <location>
        <begin position="400"/>
        <end position="403"/>
    </location>
    <ligand>
        <name>FAD</name>
        <dbReference type="ChEBI" id="CHEBI:57692"/>
    </ligand>
</feature>
<dbReference type="InterPro" id="IPR012292">
    <property type="entry name" value="Globin/Proto"/>
</dbReference>
<evidence type="ECO:0000256" key="11">
    <source>
        <dbReference type="ARBA" id="ARBA00023004"/>
    </source>
</evidence>
<reference evidence="19" key="1">
    <citation type="journal article" date="2019" name="Int. J. Syst. Evol. Microbiol.">
        <title>The Global Catalogue of Microorganisms (GCM) 10K type strain sequencing project: providing services to taxonomists for standard genome sequencing and annotation.</title>
        <authorList>
            <consortium name="The Broad Institute Genomics Platform"/>
            <consortium name="The Broad Institute Genome Sequencing Center for Infectious Disease"/>
            <person name="Wu L."/>
            <person name="Ma J."/>
        </authorList>
    </citation>
    <scope>NUCLEOTIDE SEQUENCE [LARGE SCALE GENOMIC DNA]</scope>
    <source>
        <strain evidence="19">CCUG 73951</strain>
    </source>
</reference>
<comment type="similarity">
    <text evidence="1 15">In the C-terminal section; belongs to the flavoprotein pyridine nucleotide cytochrome reductase family.</text>
</comment>
<feature type="binding site" evidence="15">
    <location>
        <position position="197"/>
    </location>
    <ligand>
        <name>FAD</name>
        <dbReference type="ChEBI" id="CHEBI:57692"/>
    </ligand>
</feature>
<dbReference type="EC" id="1.14.12.17" evidence="15"/>
<dbReference type="HAMAP" id="MF_01252">
    <property type="entry name" value="Hmp"/>
    <property type="match status" value="1"/>
</dbReference>
<evidence type="ECO:0000256" key="4">
    <source>
        <dbReference type="ARBA" id="ARBA00022617"/>
    </source>
</evidence>
<dbReference type="NCBIfam" id="NF009805">
    <property type="entry name" value="PRK13289.1"/>
    <property type="match status" value="1"/>
</dbReference>
<feature type="site" description="Involved in heme-bound ligand stabilization and O-O bond activation" evidence="15">
    <location>
        <position position="36"/>
    </location>
</feature>
<keyword evidence="11 15" id="KW-0408">Iron</keyword>
<dbReference type="GO" id="GO:0008941">
    <property type="term" value="F:nitric oxide dioxygenase NAD(P)H activity"/>
    <property type="evidence" value="ECO:0007669"/>
    <property type="project" value="UniProtKB-EC"/>
</dbReference>
<evidence type="ECO:0000256" key="5">
    <source>
        <dbReference type="ARBA" id="ARBA00022621"/>
    </source>
</evidence>
<feature type="binding site" description="proximal binding residue" evidence="15">
    <location>
        <position position="92"/>
    </location>
    <ligand>
        <name>heme b</name>
        <dbReference type="ChEBI" id="CHEBI:60344"/>
    </ligand>
    <ligandPart>
        <name>Fe</name>
        <dbReference type="ChEBI" id="CHEBI:18248"/>
    </ligandPart>
</feature>
<dbReference type="EMBL" id="JBHTBY010000001">
    <property type="protein sequence ID" value="MFC7319879.1"/>
    <property type="molecule type" value="Genomic_DNA"/>
</dbReference>
<keyword evidence="12 15" id="KW-0520">NAD</keyword>
<name>A0ABW2JZX2_9BACI</name>
<dbReference type="PANTHER" id="PTHR43396:SF3">
    <property type="entry name" value="FLAVOHEMOPROTEIN"/>
    <property type="match status" value="1"/>
</dbReference>
<proteinExistence type="inferred from homology"/>
<dbReference type="InterPro" id="IPR008333">
    <property type="entry name" value="Cbr1-like_FAD-bd_dom"/>
</dbReference>
<evidence type="ECO:0000259" key="17">
    <source>
        <dbReference type="PROSITE" id="PS51384"/>
    </source>
</evidence>
<dbReference type="CDD" id="cd14777">
    <property type="entry name" value="Yhb1-globin-like"/>
    <property type="match status" value="1"/>
</dbReference>
<dbReference type="PROSITE" id="PS01033">
    <property type="entry name" value="GLOBIN"/>
    <property type="match status" value="1"/>
</dbReference>
<gene>
    <name evidence="18" type="primary">hmpA</name>
    <name evidence="15" type="synonym">hmp</name>
    <name evidence="18" type="ORF">ACFQMN_03135</name>
</gene>
<comment type="function">
    <text evidence="15">Is involved in NO detoxification in an aerobic process, termed nitric oxide dioxygenase (NOD) reaction that utilizes O(2) and NAD(P)H to convert NO to nitrate, which protects the bacterium from various noxious nitrogen compounds. Therefore, plays a central role in the inducible response to nitrosative stress.</text>
</comment>
<dbReference type="InterPro" id="IPR017938">
    <property type="entry name" value="Riboflavin_synthase-like_b-brl"/>
</dbReference>
<dbReference type="SUPFAM" id="SSF46458">
    <property type="entry name" value="Globin-like"/>
    <property type="match status" value="1"/>
</dbReference>
<keyword evidence="8 15" id="KW-0274">FAD</keyword>
<dbReference type="Gene3D" id="1.10.490.10">
    <property type="entry name" value="Globins"/>
    <property type="match status" value="1"/>
</dbReference>
<dbReference type="SUPFAM" id="SSF52343">
    <property type="entry name" value="Ferredoxin reductase-like, C-terminal NADP-linked domain"/>
    <property type="match status" value="1"/>
</dbReference>
<evidence type="ECO:0000256" key="2">
    <source>
        <dbReference type="ARBA" id="ARBA00008414"/>
    </source>
</evidence>
<keyword evidence="3 15" id="KW-0813">Transport</keyword>
<evidence type="ECO:0000256" key="7">
    <source>
        <dbReference type="ARBA" id="ARBA00022723"/>
    </source>
</evidence>
<protein>
    <recommendedName>
        <fullName evidence="15">Flavohemoprotein</fullName>
    </recommendedName>
    <alternativeName>
        <fullName evidence="15">Flavohemoglobin</fullName>
    </alternativeName>
    <alternativeName>
        <fullName evidence="15">Hemoglobin-like protein</fullName>
    </alternativeName>
    <alternativeName>
        <fullName evidence="15">Nitric oxide dioxygenase</fullName>
        <shortName evidence="15">NO oxygenase</shortName>
        <shortName evidence="15">NOD</shortName>
        <ecNumber evidence="15">1.14.12.17</ecNumber>
    </alternativeName>
</protein>
<evidence type="ECO:0000256" key="13">
    <source>
        <dbReference type="ARBA" id="ARBA00048649"/>
    </source>
</evidence>